<dbReference type="AlphaFoldDB" id="A0AAJ0FC84"/>
<dbReference type="Proteomes" id="UP001239445">
    <property type="component" value="Unassembled WGS sequence"/>
</dbReference>
<name>A0AAJ0FC84_9PEZI</name>
<dbReference type="EMBL" id="MU839829">
    <property type="protein sequence ID" value="KAK1758083.1"/>
    <property type="molecule type" value="Genomic_DNA"/>
</dbReference>
<reference evidence="1" key="1">
    <citation type="submission" date="2023-06" db="EMBL/GenBank/DDBJ databases">
        <title>Genome-scale phylogeny and comparative genomics of the fungal order Sordariales.</title>
        <authorList>
            <consortium name="Lawrence Berkeley National Laboratory"/>
            <person name="Hensen N."/>
            <person name="Bonometti L."/>
            <person name="Westerberg I."/>
            <person name="Brannstrom I.O."/>
            <person name="Guillou S."/>
            <person name="Cros-Aarteil S."/>
            <person name="Calhoun S."/>
            <person name="Haridas S."/>
            <person name="Kuo A."/>
            <person name="Mondo S."/>
            <person name="Pangilinan J."/>
            <person name="Riley R."/>
            <person name="Labutti K."/>
            <person name="Andreopoulos B."/>
            <person name="Lipzen A."/>
            <person name="Chen C."/>
            <person name="Yanf M."/>
            <person name="Daum C."/>
            <person name="Ng V."/>
            <person name="Clum A."/>
            <person name="Steindorff A."/>
            <person name="Ohm R."/>
            <person name="Martin F."/>
            <person name="Silar P."/>
            <person name="Natvig D."/>
            <person name="Lalanne C."/>
            <person name="Gautier V."/>
            <person name="Ament-Velasquez S.L."/>
            <person name="Kruys A."/>
            <person name="Hutchinson M.I."/>
            <person name="Powell A.J."/>
            <person name="Barry K."/>
            <person name="Miller A.N."/>
            <person name="Grigoriev I.V."/>
            <person name="Debuchy R."/>
            <person name="Gladieux P."/>
            <person name="Thoren M.H."/>
            <person name="Johannesson H."/>
        </authorList>
    </citation>
    <scope>NUCLEOTIDE SEQUENCE</scope>
    <source>
        <strain evidence="1">PSN4</strain>
    </source>
</reference>
<organism evidence="1 2">
    <name type="scientific">Echria macrotheca</name>
    <dbReference type="NCBI Taxonomy" id="438768"/>
    <lineage>
        <taxon>Eukaryota</taxon>
        <taxon>Fungi</taxon>
        <taxon>Dikarya</taxon>
        <taxon>Ascomycota</taxon>
        <taxon>Pezizomycotina</taxon>
        <taxon>Sordariomycetes</taxon>
        <taxon>Sordariomycetidae</taxon>
        <taxon>Sordariales</taxon>
        <taxon>Schizotheciaceae</taxon>
        <taxon>Echria</taxon>
    </lineage>
</organism>
<evidence type="ECO:0000313" key="2">
    <source>
        <dbReference type="Proteomes" id="UP001239445"/>
    </source>
</evidence>
<evidence type="ECO:0000313" key="1">
    <source>
        <dbReference type="EMBL" id="KAK1758083.1"/>
    </source>
</evidence>
<comment type="caution">
    <text evidence="1">The sequence shown here is derived from an EMBL/GenBank/DDBJ whole genome shotgun (WGS) entry which is preliminary data.</text>
</comment>
<protein>
    <submittedName>
        <fullName evidence="1">Uncharacterized protein</fullName>
    </submittedName>
</protein>
<keyword evidence="2" id="KW-1185">Reference proteome</keyword>
<proteinExistence type="predicted"/>
<accession>A0AAJ0FC84</accession>
<gene>
    <name evidence="1" type="ORF">QBC47DRAFT_132831</name>
</gene>
<sequence length="178" mass="20203">MLGGFRPFPPAVAFPSRSGTEPGVEYLHSDPKVRGSYPCETTTPPRPTLTASATRRWSYNNALQPNQADGVAFLGIPSKGERILQHPTSQRASPSSQLAVKMCVYTQREYECGHFRWIASVWCLDYSLTHKKCQPEVHFFEYRDQVCGECMKPKPCAWEHLIKRNQGTPRSLVVEFKK</sequence>